<dbReference type="Proteomes" id="UP000567179">
    <property type="component" value="Unassembled WGS sequence"/>
</dbReference>
<accession>A0A8H5EWH1</accession>
<keyword evidence="3" id="KW-1185">Reference proteome</keyword>
<evidence type="ECO:0000313" key="2">
    <source>
        <dbReference type="EMBL" id="KAF5314862.1"/>
    </source>
</evidence>
<protein>
    <submittedName>
        <fullName evidence="2">Uncharacterized protein</fullName>
    </submittedName>
</protein>
<comment type="caution">
    <text evidence="2">The sequence shown here is derived from an EMBL/GenBank/DDBJ whole genome shotgun (WGS) entry which is preliminary data.</text>
</comment>
<organism evidence="2 3">
    <name type="scientific">Psilocybe cf. subviscida</name>
    <dbReference type="NCBI Taxonomy" id="2480587"/>
    <lineage>
        <taxon>Eukaryota</taxon>
        <taxon>Fungi</taxon>
        <taxon>Dikarya</taxon>
        <taxon>Basidiomycota</taxon>
        <taxon>Agaricomycotina</taxon>
        <taxon>Agaricomycetes</taxon>
        <taxon>Agaricomycetidae</taxon>
        <taxon>Agaricales</taxon>
        <taxon>Agaricineae</taxon>
        <taxon>Strophariaceae</taxon>
        <taxon>Psilocybe</taxon>
    </lineage>
</organism>
<dbReference type="EMBL" id="JAACJJ010000043">
    <property type="protein sequence ID" value="KAF5314862.1"/>
    <property type="molecule type" value="Genomic_DNA"/>
</dbReference>
<feature type="compositionally biased region" description="Low complexity" evidence="1">
    <location>
        <begin position="7"/>
        <end position="25"/>
    </location>
</feature>
<evidence type="ECO:0000256" key="1">
    <source>
        <dbReference type="SAM" id="MobiDB-lite"/>
    </source>
</evidence>
<gene>
    <name evidence="2" type="ORF">D9619_007089</name>
</gene>
<feature type="region of interest" description="Disordered" evidence="1">
    <location>
        <begin position="120"/>
        <end position="151"/>
    </location>
</feature>
<sequence length="245" mass="27630">MHESKLSTQYSPVVSPSTSTSTLTSRATPLDIAAPWLARISTHLRKYERRYKSPSPNAFNLQCIDNMTIYTLDISYNGRGDIHYGKQRNFRMSTPKNTSSRNPLGIEPVDHEDNEEMRVLTSRKGVKRRSRGAADLPPFRTTFSPHDSPNKTNDYFVKAMAPGLAAEKTYLLRASYPNLQRMGWLSAYPLSSPARQRKLDHYNLPPSRRFSTATSLAWSPATTQTTSTTTDNLFRVISGLRGKRG</sequence>
<feature type="compositionally biased region" description="Polar residues" evidence="1">
    <location>
        <begin position="141"/>
        <end position="151"/>
    </location>
</feature>
<feature type="region of interest" description="Disordered" evidence="1">
    <location>
        <begin position="90"/>
        <end position="109"/>
    </location>
</feature>
<evidence type="ECO:0000313" key="3">
    <source>
        <dbReference type="Proteomes" id="UP000567179"/>
    </source>
</evidence>
<feature type="region of interest" description="Disordered" evidence="1">
    <location>
        <begin position="1"/>
        <end position="25"/>
    </location>
</feature>
<proteinExistence type="predicted"/>
<feature type="compositionally biased region" description="Polar residues" evidence="1">
    <location>
        <begin position="90"/>
        <end position="102"/>
    </location>
</feature>
<dbReference type="AlphaFoldDB" id="A0A8H5EWH1"/>
<name>A0A8H5EWH1_9AGAR</name>
<reference evidence="2 3" key="1">
    <citation type="journal article" date="2020" name="ISME J.">
        <title>Uncovering the hidden diversity of litter-decomposition mechanisms in mushroom-forming fungi.</title>
        <authorList>
            <person name="Floudas D."/>
            <person name="Bentzer J."/>
            <person name="Ahren D."/>
            <person name="Johansson T."/>
            <person name="Persson P."/>
            <person name="Tunlid A."/>
        </authorList>
    </citation>
    <scope>NUCLEOTIDE SEQUENCE [LARGE SCALE GENOMIC DNA]</scope>
    <source>
        <strain evidence="2 3">CBS 101986</strain>
    </source>
</reference>